<dbReference type="InterPro" id="IPR000073">
    <property type="entry name" value="AB_hydrolase_1"/>
</dbReference>
<dbReference type="RefSeq" id="WP_106161878.1">
    <property type="nucleotide sequence ID" value="NZ_JBLWVM010000008.1"/>
</dbReference>
<dbReference type="PANTHER" id="PTHR37017">
    <property type="entry name" value="AB HYDROLASE-1 DOMAIN-CONTAINING PROTEIN-RELATED"/>
    <property type="match status" value="1"/>
</dbReference>
<comment type="caution">
    <text evidence="2">The sequence shown here is derived from an EMBL/GenBank/DDBJ whole genome shotgun (WGS) entry which is preliminary data.</text>
</comment>
<dbReference type="PANTHER" id="PTHR37017:SF11">
    <property type="entry name" value="ESTERASE_LIPASE_THIOESTERASE DOMAIN-CONTAINING PROTEIN"/>
    <property type="match status" value="1"/>
</dbReference>
<dbReference type="InterPro" id="IPR029058">
    <property type="entry name" value="AB_hydrolase_fold"/>
</dbReference>
<gene>
    <name evidence="2" type="ORF">CLV89_101343</name>
</gene>
<evidence type="ECO:0000313" key="2">
    <source>
        <dbReference type="EMBL" id="PRZ50127.1"/>
    </source>
</evidence>
<dbReference type="OrthoDB" id="9814966at2"/>
<dbReference type="Pfam" id="PF12697">
    <property type="entry name" value="Abhydrolase_6"/>
    <property type="match status" value="1"/>
</dbReference>
<name>A0A2T1ANN8_TRISK</name>
<dbReference type="AlphaFoldDB" id="A0A2T1ANN8"/>
<dbReference type="SUPFAM" id="SSF53474">
    <property type="entry name" value="alpha/beta-Hydrolases"/>
    <property type="match status" value="1"/>
</dbReference>
<sequence length="236" mass="25877">MADILLVHGSCHGAWCWRDLTPALAARGHFVRAIDLPGHRDDRAPETVTLDETCRAVADHITPETIVLGHSWAGFPITGAVAYARPRALIYLCAYVPVSGLSLIDMRKAGPRQTIGDAAVKSDDGHSYTIRPDAAPELFYHDCPPEAVSFALEHLCPQPIPPQATPLTVPSAWAELPKAYIRCTQDRTIPPEYQSSMCADWPQKDVHMLESSHSPFLSQPGPLAELVDQIALQFTR</sequence>
<proteinExistence type="predicted"/>
<dbReference type="InterPro" id="IPR052897">
    <property type="entry name" value="Sec-Metab_Biosynth_Hydrolase"/>
</dbReference>
<organism evidence="2 3">
    <name type="scientific">Tritonibacter scottomollicae</name>
    <name type="common">Epibacterium scottomollicae</name>
    <dbReference type="NCBI Taxonomy" id="483013"/>
    <lineage>
        <taxon>Bacteria</taxon>
        <taxon>Pseudomonadati</taxon>
        <taxon>Pseudomonadota</taxon>
        <taxon>Alphaproteobacteria</taxon>
        <taxon>Rhodobacterales</taxon>
        <taxon>Paracoccaceae</taxon>
        <taxon>Tritonibacter</taxon>
    </lineage>
</organism>
<reference evidence="2 3" key="1">
    <citation type="submission" date="2018-03" db="EMBL/GenBank/DDBJ databases">
        <title>Genomic Encyclopedia of Archaeal and Bacterial Type Strains, Phase II (KMG-II): from individual species to whole genera.</title>
        <authorList>
            <person name="Goeker M."/>
        </authorList>
    </citation>
    <scope>NUCLEOTIDE SEQUENCE [LARGE SCALE GENOMIC DNA]</scope>
    <source>
        <strain evidence="2 3">DSM 25328</strain>
    </source>
</reference>
<evidence type="ECO:0000259" key="1">
    <source>
        <dbReference type="Pfam" id="PF12697"/>
    </source>
</evidence>
<dbReference type="EMBL" id="PVUF01000001">
    <property type="protein sequence ID" value="PRZ50127.1"/>
    <property type="molecule type" value="Genomic_DNA"/>
</dbReference>
<feature type="domain" description="AB hydrolase-1" evidence="1">
    <location>
        <begin position="4"/>
        <end position="225"/>
    </location>
</feature>
<protein>
    <submittedName>
        <fullName evidence="2">Pimeloyl-ACP methyl ester carboxylesterase</fullName>
    </submittedName>
</protein>
<dbReference type="Gene3D" id="3.40.50.1820">
    <property type="entry name" value="alpha/beta hydrolase"/>
    <property type="match status" value="1"/>
</dbReference>
<evidence type="ECO:0000313" key="3">
    <source>
        <dbReference type="Proteomes" id="UP000237718"/>
    </source>
</evidence>
<accession>A0A2T1ANN8</accession>
<dbReference type="Proteomes" id="UP000237718">
    <property type="component" value="Unassembled WGS sequence"/>
</dbReference>